<proteinExistence type="predicted"/>
<dbReference type="EMBL" id="CAJNOC010001316">
    <property type="protein sequence ID" value="CAF0854178.1"/>
    <property type="molecule type" value="Genomic_DNA"/>
</dbReference>
<accession>A0A813W960</accession>
<organism evidence="1 2">
    <name type="scientific">Brachionus calyciflorus</name>
    <dbReference type="NCBI Taxonomy" id="104777"/>
    <lineage>
        <taxon>Eukaryota</taxon>
        <taxon>Metazoa</taxon>
        <taxon>Spiralia</taxon>
        <taxon>Gnathifera</taxon>
        <taxon>Rotifera</taxon>
        <taxon>Eurotatoria</taxon>
        <taxon>Monogononta</taxon>
        <taxon>Pseudotrocha</taxon>
        <taxon>Ploima</taxon>
        <taxon>Brachionidae</taxon>
        <taxon>Brachionus</taxon>
    </lineage>
</organism>
<evidence type="ECO:0000313" key="1">
    <source>
        <dbReference type="EMBL" id="CAF0854178.1"/>
    </source>
</evidence>
<sequence>MEKFSDYFVDTHFEGSYPIEIWNHFDADGPRTNNNLESYNKKLKAFVGVAHPNLFKSIDVFQKQETAAFVKYQHAIKGKPAPPRK</sequence>
<evidence type="ECO:0000313" key="2">
    <source>
        <dbReference type="Proteomes" id="UP000663879"/>
    </source>
</evidence>
<keyword evidence="2" id="KW-1185">Reference proteome</keyword>
<dbReference type="AlphaFoldDB" id="A0A813W960"/>
<dbReference type="OrthoDB" id="6123510at2759"/>
<dbReference type="Proteomes" id="UP000663879">
    <property type="component" value="Unassembled WGS sequence"/>
</dbReference>
<protein>
    <submittedName>
        <fullName evidence="1">Uncharacterized protein</fullName>
    </submittedName>
</protein>
<comment type="caution">
    <text evidence="1">The sequence shown here is derived from an EMBL/GenBank/DDBJ whole genome shotgun (WGS) entry which is preliminary data.</text>
</comment>
<reference evidence="1" key="1">
    <citation type="submission" date="2021-02" db="EMBL/GenBank/DDBJ databases">
        <authorList>
            <person name="Nowell W R."/>
        </authorList>
    </citation>
    <scope>NUCLEOTIDE SEQUENCE</scope>
    <source>
        <strain evidence="1">Ploen Becks lab</strain>
    </source>
</reference>
<name>A0A813W960_9BILA</name>
<gene>
    <name evidence="1" type="ORF">OXX778_LOCUS9108</name>
</gene>